<dbReference type="PANTHER" id="PTHR11061:SF30">
    <property type="entry name" value="TRNA (URACIL(54)-C(5))-METHYLTRANSFERASE"/>
    <property type="match status" value="1"/>
</dbReference>
<evidence type="ECO:0000256" key="3">
    <source>
        <dbReference type="ARBA" id="ARBA00022691"/>
    </source>
</evidence>
<dbReference type="InterPro" id="IPR012340">
    <property type="entry name" value="NA-bd_OB-fold"/>
</dbReference>
<dbReference type="Gene3D" id="2.40.50.140">
    <property type="entry name" value="Nucleic acid-binding proteins"/>
    <property type="match status" value="1"/>
</dbReference>
<dbReference type="GO" id="GO:0070475">
    <property type="term" value="P:rRNA base methylation"/>
    <property type="evidence" value="ECO:0007669"/>
    <property type="project" value="TreeGrafter"/>
</dbReference>
<feature type="binding site" evidence="4">
    <location>
        <position position="310"/>
    </location>
    <ligand>
        <name>S-adenosyl-L-methionine</name>
        <dbReference type="ChEBI" id="CHEBI:59789"/>
    </ligand>
</feature>
<keyword evidence="1 4" id="KW-0489">Methyltransferase</keyword>
<feature type="compositionally biased region" description="Basic residues" evidence="5">
    <location>
        <begin position="1"/>
        <end position="12"/>
    </location>
</feature>
<feature type="binding site" evidence="4">
    <location>
        <position position="339"/>
    </location>
    <ligand>
        <name>S-adenosyl-L-methionine</name>
        <dbReference type="ChEBI" id="CHEBI:59789"/>
    </ligand>
</feature>
<dbReference type="SUPFAM" id="SSF53335">
    <property type="entry name" value="S-adenosyl-L-methionine-dependent methyltransferases"/>
    <property type="match status" value="1"/>
</dbReference>
<dbReference type="SUPFAM" id="SSF50249">
    <property type="entry name" value="Nucleic acid-binding proteins"/>
    <property type="match status" value="1"/>
</dbReference>
<dbReference type="AlphaFoldDB" id="A0A3N4YJV1"/>
<dbReference type="EMBL" id="RKQZ01000001">
    <property type="protein sequence ID" value="RPF21023.1"/>
    <property type="molecule type" value="Genomic_DNA"/>
</dbReference>
<protein>
    <submittedName>
        <fullName evidence="7">23S rRNA m(5)U-1939 methyltransferase</fullName>
    </submittedName>
</protein>
<keyword evidence="8" id="KW-1185">Reference proteome</keyword>
<organism evidence="7 8">
    <name type="scientific">Myceligenerans xiligouense</name>
    <dbReference type="NCBI Taxonomy" id="253184"/>
    <lineage>
        <taxon>Bacteria</taxon>
        <taxon>Bacillati</taxon>
        <taxon>Actinomycetota</taxon>
        <taxon>Actinomycetes</taxon>
        <taxon>Micrococcales</taxon>
        <taxon>Promicromonosporaceae</taxon>
        <taxon>Myceligenerans</taxon>
    </lineage>
</organism>
<proteinExistence type="inferred from homology"/>
<dbReference type="RefSeq" id="WP_123814117.1">
    <property type="nucleotide sequence ID" value="NZ_RKQZ01000001.1"/>
</dbReference>
<evidence type="ECO:0000256" key="4">
    <source>
        <dbReference type="PROSITE-ProRule" id="PRU01024"/>
    </source>
</evidence>
<dbReference type="Pfam" id="PF05958">
    <property type="entry name" value="tRNA_U5-meth_tr"/>
    <property type="match status" value="1"/>
</dbReference>
<feature type="domain" description="TRAM" evidence="6">
    <location>
        <begin position="30"/>
        <end position="88"/>
    </location>
</feature>
<dbReference type="Pfam" id="PF01938">
    <property type="entry name" value="TRAM"/>
    <property type="match status" value="1"/>
</dbReference>
<dbReference type="Gene3D" id="2.40.50.1070">
    <property type="match status" value="1"/>
</dbReference>
<name>A0A3N4YJV1_9MICO</name>
<dbReference type="InterPro" id="IPR029063">
    <property type="entry name" value="SAM-dependent_MTases_sf"/>
</dbReference>
<evidence type="ECO:0000256" key="2">
    <source>
        <dbReference type="ARBA" id="ARBA00022679"/>
    </source>
</evidence>
<keyword evidence="2 4" id="KW-0808">Transferase</keyword>
<gene>
    <name evidence="7" type="ORF">EDD34_1632</name>
</gene>
<dbReference type="InterPro" id="IPR030391">
    <property type="entry name" value="MeTrfase_TrmA_CS"/>
</dbReference>
<evidence type="ECO:0000313" key="7">
    <source>
        <dbReference type="EMBL" id="RPF21023.1"/>
    </source>
</evidence>
<evidence type="ECO:0000256" key="5">
    <source>
        <dbReference type="SAM" id="MobiDB-lite"/>
    </source>
</evidence>
<dbReference type="OrthoDB" id="9804590at2"/>
<comment type="caution">
    <text evidence="7">The sequence shown here is derived from an EMBL/GenBank/DDBJ whole genome shotgun (WGS) entry which is preliminary data.</text>
</comment>
<feature type="compositionally biased region" description="Gly residues" evidence="5">
    <location>
        <begin position="237"/>
        <end position="254"/>
    </location>
</feature>
<dbReference type="PROSITE" id="PS50926">
    <property type="entry name" value="TRAM"/>
    <property type="match status" value="1"/>
</dbReference>
<feature type="binding site" evidence="4">
    <location>
        <position position="410"/>
    </location>
    <ligand>
        <name>S-adenosyl-L-methionine</name>
        <dbReference type="ChEBI" id="CHEBI:59789"/>
    </ligand>
</feature>
<feature type="active site" description="Nucleophile" evidence="4">
    <location>
        <position position="437"/>
    </location>
</feature>
<reference evidence="7 8" key="1">
    <citation type="submission" date="2018-11" db="EMBL/GenBank/DDBJ databases">
        <title>Sequencing the genomes of 1000 actinobacteria strains.</title>
        <authorList>
            <person name="Klenk H.-P."/>
        </authorList>
    </citation>
    <scope>NUCLEOTIDE SEQUENCE [LARGE SCALE GENOMIC DNA]</scope>
    <source>
        <strain evidence="7 8">DSM 15700</strain>
    </source>
</reference>
<comment type="similarity">
    <text evidence="4">Belongs to the class I-like SAM-binding methyltransferase superfamily. RNA M5U methyltransferase family.</text>
</comment>
<feature type="region of interest" description="Disordered" evidence="5">
    <location>
        <begin position="1"/>
        <end position="31"/>
    </location>
</feature>
<accession>A0A3N4YJV1</accession>
<dbReference type="InterPro" id="IPR010280">
    <property type="entry name" value="U5_MeTrfase_fam"/>
</dbReference>
<evidence type="ECO:0000256" key="1">
    <source>
        <dbReference type="ARBA" id="ARBA00022603"/>
    </source>
</evidence>
<dbReference type="Proteomes" id="UP000280501">
    <property type="component" value="Unassembled WGS sequence"/>
</dbReference>
<feature type="binding site" evidence="4">
    <location>
        <position position="363"/>
    </location>
    <ligand>
        <name>S-adenosyl-L-methionine</name>
        <dbReference type="ChEBI" id="CHEBI:59789"/>
    </ligand>
</feature>
<sequence>MTTRPSRPRPGRGSRPGRPPRSREPRVSDLPGVGEILELEIGPVAHGGHCVARHEGRVVFVRHTLPGERVRARVTSTGSRFWRADAVEILSPSPDRVTPAWPAAGPGGAGGGELSHVALAAQRRWKADVVVEQLRRIARYEGELLDGFEVTAAPGDDDAGGLGYRTRIDLVADDDGRLGMHGFRSHDVVALDPLPAGMPLATAEVAALAAAEGVFERKWKPGTRVELVAPSGAADDGAGGAAGDGGATGGGTGSGAQPLVLVDGEPWHRGRVDSRPNARRAVKETVPVRLPGTGEDRTFAYRVSAGGFWQVHRAAPGVLAQAVLDAVGPLPGATVLDLYSGAGLFTLPLAAGVGESGVVVAVEGDDDAVRDARRNAHGLDQVRLLAGDVAEVLTGDDDSVPARADVVVLDPPRSGAKRDVVAAIADREPARVVYVACDPAALARDVGYFGQAGYRLTDLRAFDLFPHTHHVEAVAVLERA</sequence>
<evidence type="ECO:0000259" key="6">
    <source>
        <dbReference type="PROSITE" id="PS50926"/>
    </source>
</evidence>
<dbReference type="PROSITE" id="PS01231">
    <property type="entry name" value="TRMA_2"/>
    <property type="match status" value="1"/>
</dbReference>
<dbReference type="CDD" id="cd02440">
    <property type="entry name" value="AdoMet_MTases"/>
    <property type="match status" value="1"/>
</dbReference>
<feature type="region of interest" description="Disordered" evidence="5">
    <location>
        <begin position="230"/>
        <end position="257"/>
    </location>
</feature>
<dbReference type="PROSITE" id="PS51687">
    <property type="entry name" value="SAM_MT_RNA_M5U"/>
    <property type="match status" value="1"/>
</dbReference>
<dbReference type="GO" id="GO:0070041">
    <property type="term" value="F:rRNA (uridine-C5-)-methyltransferase activity"/>
    <property type="evidence" value="ECO:0007669"/>
    <property type="project" value="TreeGrafter"/>
</dbReference>
<evidence type="ECO:0000313" key="8">
    <source>
        <dbReference type="Proteomes" id="UP000280501"/>
    </source>
</evidence>
<dbReference type="Gene3D" id="3.40.50.150">
    <property type="entry name" value="Vaccinia Virus protein VP39"/>
    <property type="match status" value="1"/>
</dbReference>
<keyword evidence="3 4" id="KW-0949">S-adenosyl-L-methionine</keyword>
<dbReference type="PANTHER" id="PTHR11061">
    <property type="entry name" value="RNA M5U METHYLTRANSFERASE"/>
    <property type="match status" value="1"/>
</dbReference>
<dbReference type="InterPro" id="IPR002792">
    <property type="entry name" value="TRAM_dom"/>
</dbReference>